<feature type="compositionally biased region" description="Basic and acidic residues" evidence="1">
    <location>
        <begin position="83"/>
        <end position="92"/>
    </location>
</feature>
<gene>
    <name evidence="2" type="ORF">BJ322DRAFT_1103747</name>
    <name evidence="3" type="ORF">BJ322DRAFT_1103748</name>
</gene>
<name>A0A9P6HSI0_9AGAM</name>
<feature type="compositionally biased region" description="Low complexity" evidence="1">
    <location>
        <begin position="554"/>
        <end position="563"/>
    </location>
</feature>
<organism evidence="3 4">
    <name type="scientific">Thelephora terrestris</name>
    <dbReference type="NCBI Taxonomy" id="56493"/>
    <lineage>
        <taxon>Eukaryota</taxon>
        <taxon>Fungi</taxon>
        <taxon>Dikarya</taxon>
        <taxon>Basidiomycota</taxon>
        <taxon>Agaricomycotina</taxon>
        <taxon>Agaricomycetes</taxon>
        <taxon>Thelephorales</taxon>
        <taxon>Thelephoraceae</taxon>
        <taxon>Thelephora</taxon>
    </lineage>
</organism>
<dbReference type="EMBL" id="WIUZ02000001">
    <property type="protein sequence ID" value="KAF9793343.1"/>
    <property type="molecule type" value="Genomic_DNA"/>
</dbReference>
<feature type="region of interest" description="Disordered" evidence="1">
    <location>
        <begin position="333"/>
        <end position="448"/>
    </location>
</feature>
<feature type="compositionally biased region" description="Polar residues" evidence="1">
    <location>
        <begin position="93"/>
        <end position="106"/>
    </location>
</feature>
<feature type="region of interest" description="Disordered" evidence="1">
    <location>
        <begin position="543"/>
        <end position="571"/>
    </location>
</feature>
<proteinExistence type="predicted"/>
<dbReference type="AlphaFoldDB" id="A0A9P6HSI0"/>
<dbReference type="OrthoDB" id="3235325at2759"/>
<evidence type="ECO:0000313" key="2">
    <source>
        <dbReference type="EMBL" id="KAF9793342.1"/>
    </source>
</evidence>
<reference evidence="3" key="2">
    <citation type="submission" date="2020-11" db="EMBL/GenBank/DDBJ databases">
        <authorList>
            <consortium name="DOE Joint Genome Institute"/>
            <person name="Kuo A."/>
            <person name="Miyauchi S."/>
            <person name="Kiss E."/>
            <person name="Drula E."/>
            <person name="Kohler A."/>
            <person name="Sanchez-Garcia M."/>
            <person name="Andreopoulos B."/>
            <person name="Barry K.W."/>
            <person name="Bonito G."/>
            <person name="Buee M."/>
            <person name="Carver A."/>
            <person name="Chen C."/>
            <person name="Cichocki N."/>
            <person name="Clum A."/>
            <person name="Culley D."/>
            <person name="Crous P.W."/>
            <person name="Fauchery L."/>
            <person name="Girlanda M."/>
            <person name="Hayes R."/>
            <person name="Keri Z."/>
            <person name="Labutti K."/>
            <person name="Lipzen A."/>
            <person name="Lombard V."/>
            <person name="Magnuson J."/>
            <person name="Maillard F."/>
            <person name="Morin E."/>
            <person name="Murat C."/>
            <person name="Nolan M."/>
            <person name="Ohm R."/>
            <person name="Pangilinan J."/>
            <person name="Pereira M."/>
            <person name="Perotto S."/>
            <person name="Peter M."/>
            <person name="Riley R."/>
            <person name="Sitrit Y."/>
            <person name="Stielow B."/>
            <person name="Szollosi G."/>
            <person name="Zifcakova L."/>
            <person name="Stursova M."/>
            <person name="Spatafora J.W."/>
            <person name="Tedersoo L."/>
            <person name="Vaario L.-M."/>
            <person name="Yamada A."/>
            <person name="Yan M."/>
            <person name="Wang P."/>
            <person name="Xu J."/>
            <person name="Bruns T."/>
            <person name="Baldrian P."/>
            <person name="Vilgalys R."/>
            <person name="Henrissat B."/>
            <person name="Grigoriev I.V."/>
            <person name="Hibbett D."/>
            <person name="Nagy L.G."/>
            <person name="Martin F.M."/>
        </authorList>
    </citation>
    <scope>NUCLEOTIDE SEQUENCE</scope>
    <source>
        <strain evidence="3">UH-Tt-Lm1</strain>
    </source>
</reference>
<feature type="compositionally biased region" description="Polar residues" evidence="1">
    <location>
        <begin position="394"/>
        <end position="407"/>
    </location>
</feature>
<accession>A0A9P6HSI0</accession>
<keyword evidence="4" id="KW-1185">Reference proteome</keyword>
<reference evidence="3" key="1">
    <citation type="journal article" date="2020" name="Nat. Commun.">
        <title>Large-scale genome sequencing of mycorrhizal fungi provides insights into the early evolution of symbiotic traits.</title>
        <authorList>
            <person name="Miyauchi S."/>
            <person name="Kiss E."/>
            <person name="Kuo A."/>
            <person name="Drula E."/>
            <person name="Kohler A."/>
            <person name="Sanchez-Garcia M."/>
            <person name="Morin E."/>
            <person name="Andreopoulos B."/>
            <person name="Barry K.W."/>
            <person name="Bonito G."/>
            <person name="Buee M."/>
            <person name="Carver A."/>
            <person name="Chen C."/>
            <person name="Cichocki N."/>
            <person name="Clum A."/>
            <person name="Culley D."/>
            <person name="Crous P.W."/>
            <person name="Fauchery L."/>
            <person name="Girlanda M."/>
            <person name="Hayes R.D."/>
            <person name="Keri Z."/>
            <person name="LaButti K."/>
            <person name="Lipzen A."/>
            <person name="Lombard V."/>
            <person name="Magnuson J."/>
            <person name="Maillard F."/>
            <person name="Murat C."/>
            <person name="Nolan M."/>
            <person name="Ohm R.A."/>
            <person name="Pangilinan J."/>
            <person name="Pereira M.F."/>
            <person name="Perotto S."/>
            <person name="Peter M."/>
            <person name="Pfister S."/>
            <person name="Riley R."/>
            <person name="Sitrit Y."/>
            <person name="Stielow J.B."/>
            <person name="Szollosi G."/>
            <person name="Zifcakova L."/>
            <person name="Stursova M."/>
            <person name="Spatafora J.W."/>
            <person name="Tedersoo L."/>
            <person name="Vaario L.M."/>
            <person name="Yamada A."/>
            <person name="Yan M."/>
            <person name="Wang P."/>
            <person name="Xu J."/>
            <person name="Bruns T."/>
            <person name="Baldrian P."/>
            <person name="Vilgalys R."/>
            <person name="Dunand C."/>
            <person name="Henrissat B."/>
            <person name="Grigoriev I.V."/>
            <person name="Hibbett D."/>
            <person name="Nagy L.G."/>
            <person name="Martin F.M."/>
        </authorList>
    </citation>
    <scope>NUCLEOTIDE SEQUENCE</scope>
    <source>
        <strain evidence="3">UH-Tt-Lm1</strain>
    </source>
</reference>
<feature type="compositionally biased region" description="Low complexity" evidence="1">
    <location>
        <begin position="420"/>
        <end position="438"/>
    </location>
</feature>
<protein>
    <submittedName>
        <fullName evidence="3">Uncharacterized protein</fullName>
    </submittedName>
</protein>
<evidence type="ECO:0000256" key="1">
    <source>
        <dbReference type="SAM" id="MobiDB-lite"/>
    </source>
</evidence>
<evidence type="ECO:0000313" key="4">
    <source>
        <dbReference type="Proteomes" id="UP000736335"/>
    </source>
</evidence>
<feature type="region of interest" description="Disordered" evidence="1">
    <location>
        <begin position="42"/>
        <end position="108"/>
    </location>
</feature>
<comment type="caution">
    <text evidence="3">The sequence shown here is derived from an EMBL/GenBank/DDBJ whole genome shotgun (WGS) entry which is preliminary data.</text>
</comment>
<dbReference type="Proteomes" id="UP000736335">
    <property type="component" value="Unassembled WGS sequence"/>
</dbReference>
<evidence type="ECO:0000313" key="3">
    <source>
        <dbReference type="EMBL" id="KAF9793343.1"/>
    </source>
</evidence>
<sequence>MSRFVAIPSPGFSSPTNNLDGYVFESQNNWSLPALSKNRSVLARDDPDTPRVSGVTSAFHHSSPYDSGFHHSGSGNVSRHLSRHSDDLDTRSHISISSDGPDTNDSPEVIYLRRENTNLKIECAMLRGQITGVNDSFKGVVSLMENTVKTTGDQVKGMVDHVMANVPGPVGATSRSPNGGIPLEPEEGDYPLVEWWQEGIYKGIKNGNRPKDSDMTGPTMCLFMEDQNGNQISEGIRNSLRKDLFAYWTGVQRNGELLTTHSDTDLDRKEHFRETFETKYSWLRLCEGHWKVDRLWINYFSSWRRSHSPVTPTKIDQIHREQSLLPRSAVADEPHIAPMGSKRKLEVSGNLNEDPSKRLKLKGKVTVDIMQPTDFHHSKPKRKPVAKIAKDPSARSTKAQVVPQPSNARDAPVASGSRLVPSSPQFPVFQPSSRQAASPTPPPSHASVNRNLSNVARIAPLDIDSTASNIARISPPDVIPTASTIASVTPPDVIPIVPKPSTVSPSTPITVPIAPPEIIPDSQIGSLPDFYTPPPDVPRFTLLSSGSETEEDSSVTAPSVTPEPVVPPPRKVTGNIPYKQYLTEDWIKAGRGTKASFNNYWKGLTDVEKAAEKAKLMSTLTGAKK</sequence>
<dbReference type="EMBL" id="WIUZ02000001">
    <property type="protein sequence ID" value="KAF9793342.1"/>
    <property type="molecule type" value="Genomic_DNA"/>
</dbReference>